<keyword evidence="4" id="KW-1185">Reference proteome</keyword>
<dbReference type="AlphaFoldDB" id="A0A9W6WWT6"/>
<dbReference type="OrthoDB" id="70344at2759"/>
<organism evidence="3 4">
    <name type="scientific">Phytophthora lilii</name>
    <dbReference type="NCBI Taxonomy" id="2077276"/>
    <lineage>
        <taxon>Eukaryota</taxon>
        <taxon>Sar</taxon>
        <taxon>Stramenopiles</taxon>
        <taxon>Oomycota</taxon>
        <taxon>Peronosporomycetes</taxon>
        <taxon>Peronosporales</taxon>
        <taxon>Peronosporaceae</taxon>
        <taxon>Phytophthora</taxon>
    </lineage>
</organism>
<feature type="transmembrane region" description="Helical" evidence="2">
    <location>
        <begin position="32"/>
        <end position="62"/>
    </location>
</feature>
<evidence type="ECO:0000256" key="1">
    <source>
        <dbReference type="SAM" id="MobiDB-lite"/>
    </source>
</evidence>
<dbReference type="Gene3D" id="3.80.10.10">
    <property type="entry name" value="Ribonuclease Inhibitor"/>
    <property type="match status" value="1"/>
</dbReference>
<feature type="transmembrane region" description="Helical" evidence="2">
    <location>
        <begin position="82"/>
        <end position="101"/>
    </location>
</feature>
<sequence>MHRVTPGTVSSPRVQDIRHSTPPQSQAKISRWLYATLWMFMVLLHALSAVFLICCAKLYWLMENEYLDYFATLLAPSRDRHFRVVGTALGIIGAAHALQLLTHLGASIISQRLAVRSLNLGSDSMSLITLVIHGLARLGRWVVHHWRISQDGVQQPQYQRGSSMRRGALSNEAYGRIFAIRKTIEIATQVPNGYLYSTLIARSWINHAKVALLVINCWSAFIIHGMLVKNEPVITRIAPARLPVPRRSLRFLAVVVDASLAVATGILLPSAIFFPYLLQFDFETLDFPDTLLYGDTAFPNLVLENRAFFAISWANAVMKGVPHVSAFLCLLSIASMLDAASKPESTSPAIRGPRSPRRNNKRSTVATASYRALMRATNNVQSSTKLIRHVHRLSAPLLFMVTGAVVLGLHLDAHYGRVNGDMDIMNSFCLQRMHQWLAPNFSCAVVKYNCYREGVSSPLSESLDWLEREAVRSLMFLHCSAFVMPSIIREFPYLMGVELWNTTLLSWGEEAAVSAKLHPNLLFAIFSFVNMTRIPTGILQQPLPEQLTDLEFIHTNLTTLPDEIEHSWKSVELVYIEHSKLNPFPAVLMQLPFLSELSLIDNKFESIPKDVLLSGASTYFYDLALSKNPLKTLPEARTEDFDVSNLALEFTKLRDLPEWVTTNVWESVSLGGSPVCEDTNINIPEIAVCGDNDDAWDPLGEERYPTAFTSLSRSLYA</sequence>
<protein>
    <submittedName>
        <fullName evidence="3">Unnamed protein product</fullName>
    </submittedName>
</protein>
<name>A0A9W6WWT6_9STRA</name>
<keyword evidence="2" id="KW-0472">Membrane</keyword>
<dbReference type="SUPFAM" id="SSF52058">
    <property type="entry name" value="L domain-like"/>
    <property type="match status" value="1"/>
</dbReference>
<gene>
    <name evidence="3" type="ORF">Plil01_000804500</name>
</gene>
<comment type="caution">
    <text evidence="3">The sequence shown here is derived from an EMBL/GenBank/DDBJ whole genome shotgun (WGS) entry which is preliminary data.</text>
</comment>
<dbReference type="Proteomes" id="UP001165083">
    <property type="component" value="Unassembled WGS sequence"/>
</dbReference>
<keyword evidence="2" id="KW-1133">Transmembrane helix</keyword>
<evidence type="ECO:0000256" key="2">
    <source>
        <dbReference type="SAM" id="Phobius"/>
    </source>
</evidence>
<evidence type="ECO:0000313" key="4">
    <source>
        <dbReference type="Proteomes" id="UP001165083"/>
    </source>
</evidence>
<accession>A0A9W6WWT6</accession>
<keyword evidence="2" id="KW-0812">Transmembrane</keyword>
<feature type="transmembrane region" description="Helical" evidence="2">
    <location>
        <begin position="249"/>
        <end position="278"/>
    </location>
</feature>
<evidence type="ECO:0000313" key="3">
    <source>
        <dbReference type="EMBL" id="GMF20650.1"/>
    </source>
</evidence>
<feature type="region of interest" description="Disordered" evidence="1">
    <location>
        <begin position="1"/>
        <end position="22"/>
    </location>
</feature>
<reference evidence="3" key="1">
    <citation type="submission" date="2023-04" db="EMBL/GenBank/DDBJ databases">
        <title>Phytophthora lilii NBRC 32176.</title>
        <authorList>
            <person name="Ichikawa N."/>
            <person name="Sato H."/>
            <person name="Tonouchi N."/>
        </authorList>
    </citation>
    <scope>NUCLEOTIDE SEQUENCE</scope>
    <source>
        <strain evidence="3">NBRC 32176</strain>
    </source>
</reference>
<proteinExistence type="predicted"/>
<dbReference type="InterPro" id="IPR032675">
    <property type="entry name" value="LRR_dom_sf"/>
</dbReference>
<feature type="region of interest" description="Disordered" evidence="1">
    <location>
        <begin position="343"/>
        <end position="363"/>
    </location>
</feature>
<dbReference type="EMBL" id="BSXW01000381">
    <property type="protein sequence ID" value="GMF20650.1"/>
    <property type="molecule type" value="Genomic_DNA"/>
</dbReference>